<evidence type="ECO:0000256" key="1">
    <source>
        <dbReference type="ARBA" id="ARBA00005988"/>
    </source>
</evidence>
<protein>
    <recommendedName>
        <fullName evidence="5">Peptidase M14 domain-containing protein</fullName>
    </recommendedName>
</protein>
<feature type="domain" description="Peptidase M14" evidence="5">
    <location>
        <begin position="313"/>
        <end position="552"/>
    </location>
</feature>
<dbReference type="GO" id="GO:0008270">
    <property type="term" value="F:zinc ion binding"/>
    <property type="evidence" value="ECO:0007669"/>
    <property type="project" value="InterPro"/>
</dbReference>
<evidence type="ECO:0000256" key="3">
    <source>
        <dbReference type="PROSITE-ProRule" id="PRU01379"/>
    </source>
</evidence>
<dbReference type="CDD" id="cd11308">
    <property type="entry name" value="Peptidase_M14NE-CP-C_like"/>
    <property type="match status" value="1"/>
</dbReference>
<dbReference type="Pfam" id="PF00246">
    <property type="entry name" value="Peptidase_M14"/>
    <property type="match status" value="2"/>
</dbReference>
<dbReference type="OrthoDB" id="10249045at2759"/>
<dbReference type="GO" id="GO:0004181">
    <property type="term" value="F:metallocarboxypeptidase activity"/>
    <property type="evidence" value="ECO:0007669"/>
    <property type="project" value="InterPro"/>
</dbReference>
<accession>A0A8X7ZR03</accession>
<sequence length="700" mass="79774">MNSSSVLTMLGKKLQKLASINRKSNSLPRTTWSDERTSVLADKGHFVVYTIDQNRFLIPLVYLNSGILRALFELSKDEFGLPSDGPITLPCDEEQIKIWRNPCSSQFPHAVLYHIISRMKNQQPRNSMSMLLLAEKESHCQQPLGRLLMKIVVAHHPPLRRDTLLFTVLIRNGLCFHWNVLATKLLENELFKLDEDEFGLPGNRPLTLRCDSVSVKYIINMIQRHVEETKTQQTANIRWLGHPGALFAEMKIFFFFPLLVFSLSFSSSIARGPLHSSLPSGIRNGSRISYSDSVRRQLFQDKPSKLSDDRAKGYMTNSDLEKAVKEFGRRCSNISRIYSIGKSVHGVPLWVIEISDKPGEEEPEPAFKFIGNVHGDEPVGRELLLRLANWICDNYMKDSLARLIVENIHLHILPSMNPDGYFLRSRGNANNIDLNRDFPDQGALVANYPWDGTEDKRRNYYACPDDDTFRFMAGIYSHSHHNMSLSKEFPGGITNGAFWYPIYGGMQDWNYIHAGCFELTLEISENKWPNANELPTLWEYNKMSLLNLAASLVKTGIHGRIFSSDSGMPLPGSVTIKGINYTVKAGRGFADYHRLLAPGERYEVMASMPGYKPKTTRISLEEAAMTLDFILDPEVTTKGSLRSINDCRCENKCGLEIFWRVHSEVYFILIVVSVFLCFLLRKLKVNILNRRQLPKRSVQV</sequence>
<dbReference type="Proteomes" id="UP000886885">
    <property type="component" value="Chromosome 5D"/>
</dbReference>
<keyword evidence="4" id="KW-1133">Transmembrane helix</keyword>
<dbReference type="InterPro" id="IPR003676">
    <property type="entry name" value="SAUR_fam"/>
</dbReference>
<evidence type="ECO:0000313" key="7">
    <source>
        <dbReference type="Proteomes" id="UP000886885"/>
    </source>
</evidence>
<gene>
    <name evidence="6" type="ORF">POTOM_021727</name>
</gene>
<dbReference type="PROSITE" id="PS00132">
    <property type="entry name" value="CARBOXYPEPT_ZN_1"/>
    <property type="match status" value="1"/>
</dbReference>
<dbReference type="GO" id="GO:0006518">
    <property type="term" value="P:peptide metabolic process"/>
    <property type="evidence" value="ECO:0007669"/>
    <property type="project" value="TreeGrafter"/>
</dbReference>
<evidence type="ECO:0000313" key="6">
    <source>
        <dbReference type="EMBL" id="KAG6774374.1"/>
    </source>
</evidence>
<organism evidence="6 7">
    <name type="scientific">Populus tomentosa</name>
    <name type="common">Chinese white poplar</name>
    <dbReference type="NCBI Taxonomy" id="118781"/>
    <lineage>
        <taxon>Eukaryota</taxon>
        <taxon>Viridiplantae</taxon>
        <taxon>Streptophyta</taxon>
        <taxon>Embryophyta</taxon>
        <taxon>Tracheophyta</taxon>
        <taxon>Spermatophyta</taxon>
        <taxon>Magnoliopsida</taxon>
        <taxon>eudicotyledons</taxon>
        <taxon>Gunneridae</taxon>
        <taxon>Pentapetalae</taxon>
        <taxon>rosids</taxon>
        <taxon>fabids</taxon>
        <taxon>Malpighiales</taxon>
        <taxon>Salicaceae</taxon>
        <taxon>Saliceae</taxon>
        <taxon>Populus</taxon>
    </lineage>
</organism>
<dbReference type="GO" id="GO:0016485">
    <property type="term" value="P:protein processing"/>
    <property type="evidence" value="ECO:0007669"/>
    <property type="project" value="TreeGrafter"/>
</dbReference>
<dbReference type="PANTHER" id="PTHR11532:SF57">
    <property type="entry name" value="CARBOXYPEPTIDASE D, B"/>
    <property type="match status" value="1"/>
</dbReference>
<reference evidence="6" key="1">
    <citation type="journal article" date="2020" name="bioRxiv">
        <title>Hybrid origin of Populus tomentosa Carr. identified through genome sequencing and phylogenomic analysis.</title>
        <authorList>
            <person name="An X."/>
            <person name="Gao K."/>
            <person name="Chen Z."/>
            <person name="Li J."/>
            <person name="Yang X."/>
            <person name="Yang X."/>
            <person name="Zhou J."/>
            <person name="Guo T."/>
            <person name="Zhao T."/>
            <person name="Huang S."/>
            <person name="Miao D."/>
            <person name="Khan W.U."/>
            <person name="Rao P."/>
            <person name="Ye M."/>
            <person name="Lei B."/>
            <person name="Liao W."/>
            <person name="Wang J."/>
            <person name="Ji L."/>
            <person name="Li Y."/>
            <person name="Guo B."/>
            <person name="Mustafa N.S."/>
            <person name="Li S."/>
            <person name="Yun Q."/>
            <person name="Keller S.R."/>
            <person name="Mao J."/>
            <person name="Zhang R."/>
            <person name="Strauss S.H."/>
        </authorList>
    </citation>
    <scope>NUCLEOTIDE SEQUENCE</scope>
    <source>
        <strain evidence="6">GM15</strain>
        <tissue evidence="6">Leaf</tissue>
    </source>
</reference>
<feature type="active site" description="Proton donor/acceptor" evidence="3">
    <location>
        <position position="522"/>
    </location>
</feature>
<name>A0A8X7ZR03_POPTO</name>
<dbReference type="InterPro" id="IPR057246">
    <property type="entry name" value="CARBOXYPEPT_ZN_1"/>
</dbReference>
<dbReference type="GO" id="GO:0009733">
    <property type="term" value="P:response to auxin"/>
    <property type="evidence" value="ECO:0007669"/>
    <property type="project" value="InterPro"/>
</dbReference>
<dbReference type="EMBL" id="JAAWWB010000010">
    <property type="protein sequence ID" value="KAG6774374.1"/>
    <property type="molecule type" value="Genomic_DNA"/>
</dbReference>
<dbReference type="GO" id="GO:0005615">
    <property type="term" value="C:extracellular space"/>
    <property type="evidence" value="ECO:0007669"/>
    <property type="project" value="TreeGrafter"/>
</dbReference>
<comment type="caution">
    <text evidence="6">The sequence shown here is derived from an EMBL/GenBank/DDBJ whole genome shotgun (WGS) entry which is preliminary data.</text>
</comment>
<dbReference type="InterPro" id="IPR050753">
    <property type="entry name" value="Peptidase_M14_domain"/>
</dbReference>
<evidence type="ECO:0000256" key="4">
    <source>
        <dbReference type="SAM" id="Phobius"/>
    </source>
</evidence>
<evidence type="ECO:0000259" key="5">
    <source>
        <dbReference type="PROSITE" id="PS52035"/>
    </source>
</evidence>
<feature type="transmembrane region" description="Helical" evidence="4">
    <location>
        <begin position="657"/>
        <end position="680"/>
    </location>
</feature>
<dbReference type="InterPro" id="IPR000834">
    <property type="entry name" value="Peptidase_M14"/>
</dbReference>
<keyword evidence="4" id="KW-0812">Transmembrane</keyword>
<dbReference type="SMART" id="SM00631">
    <property type="entry name" value="Zn_pept"/>
    <property type="match status" value="1"/>
</dbReference>
<dbReference type="PROSITE" id="PS52035">
    <property type="entry name" value="PEPTIDASE_M14"/>
    <property type="match status" value="1"/>
</dbReference>
<dbReference type="PANTHER" id="PTHR11532">
    <property type="entry name" value="PROTEASE M14 CARBOXYPEPTIDASE"/>
    <property type="match status" value="1"/>
</dbReference>
<proteinExistence type="inferred from homology"/>
<comment type="similarity">
    <text evidence="1 3">Belongs to the peptidase M14 family.</text>
</comment>
<keyword evidence="4" id="KW-0472">Membrane</keyword>
<dbReference type="AlphaFoldDB" id="A0A8X7ZR03"/>
<dbReference type="Pfam" id="PF02519">
    <property type="entry name" value="Auxin_inducible"/>
    <property type="match status" value="1"/>
</dbReference>
<keyword evidence="7" id="KW-1185">Reference proteome</keyword>
<comment type="similarity">
    <text evidence="2">Belongs to the ARG7 family.</text>
</comment>
<evidence type="ECO:0000256" key="2">
    <source>
        <dbReference type="ARBA" id="ARBA00006974"/>
    </source>
</evidence>